<protein>
    <submittedName>
        <fullName evidence="1">CRISPR-associated protein, Csy4 family</fullName>
    </submittedName>
</protein>
<dbReference type="Gene3D" id="3.30.70.2540">
    <property type="entry name" value="CRISPR-associated endoribonuclease Cas6/Csy4"/>
    <property type="match status" value="1"/>
</dbReference>
<dbReference type="InterPro" id="IPR013396">
    <property type="entry name" value="CRISPR-assoc_prot_Csy4"/>
</dbReference>
<proteinExistence type="predicted"/>
<keyword evidence="2" id="KW-1185">Reference proteome</keyword>
<dbReference type="EMBL" id="FOUF01000012">
    <property type="protein sequence ID" value="SFM29351.1"/>
    <property type="molecule type" value="Genomic_DNA"/>
</dbReference>
<organism evidence="1 2">
    <name type="scientific">Nitrosomonas nitrosa</name>
    <dbReference type="NCBI Taxonomy" id="52442"/>
    <lineage>
        <taxon>Bacteria</taxon>
        <taxon>Pseudomonadati</taxon>
        <taxon>Pseudomonadota</taxon>
        <taxon>Betaproteobacteria</taxon>
        <taxon>Nitrosomonadales</taxon>
        <taxon>Nitrosomonadaceae</taxon>
        <taxon>Nitrosomonas</taxon>
    </lineage>
</organism>
<dbReference type="AlphaFoldDB" id="A0A1I4PN56"/>
<dbReference type="GO" id="GO:0004519">
    <property type="term" value="F:endonuclease activity"/>
    <property type="evidence" value="ECO:0007669"/>
    <property type="project" value="InterPro"/>
</dbReference>
<gene>
    <name evidence="1" type="ORF">SAMN05421880_1126</name>
</gene>
<evidence type="ECO:0000313" key="1">
    <source>
        <dbReference type="EMBL" id="SFM29351.1"/>
    </source>
</evidence>
<sequence length="214" mass="24614">MNYYLEITLLPNYEINLFSLWSKTFQQIHLGLVEMQDDQKRVPIGLSFPEYKMGEKFGVLGGKLRLFAPDEAALTRFDVTRRLSRLSDYVHCTGIRPVPDAVKGYAVYQREQPKTSKERLARRYAKRHNMDYEAALNSKVELSVKLEAGMKYEKTLMSYSEMPHQTIPTPFIRLKSLSSSNTFCLWIKKSEVENSNDGTFTTYGLSATATVPEF</sequence>
<dbReference type="GO" id="GO:0043571">
    <property type="term" value="P:maintenance of CRISPR repeat elements"/>
    <property type="evidence" value="ECO:0007669"/>
    <property type="project" value="InterPro"/>
</dbReference>
<dbReference type="STRING" id="52442.SAMN05421880_1126"/>
<accession>A0A1I4PN56</accession>
<dbReference type="InterPro" id="IPR042564">
    <property type="entry name" value="CRISPR-Cas6/Csy4_sf"/>
</dbReference>
<dbReference type="CDD" id="cd09739">
    <property type="entry name" value="Cas6_I-F"/>
    <property type="match status" value="1"/>
</dbReference>
<evidence type="ECO:0000313" key="2">
    <source>
        <dbReference type="Proteomes" id="UP000199561"/>
    </source>
</evidence>
<reference evidence="1 2" key="1">
    <citation type="submission" date="2016-10" db="EMBL/GenBank/DDBJ databases">
        <authorList>
            <person name="de Groot N.N."/>
        </authorList>
    </citation>
    <scope>NUCLEOTIDE SEQUENCE [LARGE SCALE GENOMIC DNA]</scope>
    <source>
        <strain evidence="1 2">Nm146</strain>
    </source>
</reference>
<dbReference type="Proteomes" id="UP000199561">
    <property type="component" value="Unassembled WGS sequence"/>
</dbReference>
<dbReference type="Pfam" id="PF09618">
    <property type="entry name" value="Cas_Csy4"/>
    <property type="match status" value="1"/>
</dbReference>
<name>A0A1I4PN56_9PROT</name>
<dbReference type="NCBIfam" id="TIGR02563">
    <property type="entry name" value="cas_Csy4"/>
    <property type="match status" value="2"/>
</dbReference>
<dbReference type="RefSeq" id="WP_090668271.1">
    <property type="nucleotide sequence ID" value="NZ_FOUF01000012.1"/>
</dbReference>